<dbReference type="EMBL" id="JARPOI010000002">
    <property type="protein sequence ID" value="KAJ9187057.1"/>
    <property type="molecule type" value="Genomic_DNA"/>
</dbReference>
<keyword evidence="1" id="KW-0863">Zinc-finger</keyword>
<keyword evidence="5" id="KW-1185">Reference proteome</keyword>
<keyword evidence="1" id="KW-0479">Metal-binding</keyword>
<protein>
    <recommendedName>
        <fullName evidence="3">CCHC-type domain-containing protein</fullName>
    </recommendedName>
</protein>
<sequence length="127" mass="13750">RGQSTPLMASSPGTGYKGSAPTVSIACPYCQKWHKGECWRMIGACLQCGSTDHLVRDCPRRTATSTPVSTNRPAPPAPRGRKPSKAEAADTSQKLVLEFVKRAEGRKPARAYAIRAQEEQDAPNVIK</sequence>
<comment type="caution">
    <text evidence="4">The sequence shown here is derived from an EMBL/GenBank/DDBJ whole genome shotgun (WGS) entry which is preliminary data.</text>
</comment>
<evidence type="ECO:0000259" key="3">
    <source>
        <dbReference type="PROSITE" id="PS50158"/>
    </source>
</evidence>
<feature type="non-terminal residue" evidence="4">
    <location>
        <position position="127"/>
    </location>
</feature>
<reference evidence="4" key="1">
    <citation type="journal article" date="2023" name="Plant Biotechnol. J.">
        <title>Chromosome-level wild Hevea brasiliensis genome provides new tools for genomic-assisted breeding and valuable loci to elevate rubber yield.</title>
        <authorList>
            <person name="Cheng H."/>
            <person name="Song X."/>
            <person name="Hu Y."/>
            <person name="Wu T."/>
            <person name="Yang Q."/>
            <person name="An Z."/>
            <person name="Feng S."/>
            <person name="Deng Z."/>
            <person name="Wu W."/>
            <person name="Zeng X."/>
            <person name="Tu M."/>
            <person name="Wang X."/>
            <person name="Huang H."/>
        </authorList>
    </citation>
    <scope>NUCLEOTIDE SEQUENCE</scope>
    <source>
        <strain evidence="4">MT/VB/25A 57/8</strain>
    </source>
</reference>
<evidence type="ECO:0000313" key="4">
    <source>
        <dbReference type="EMBL" id="KAJ9187057.1"/>
    </source>
</evidence>
<feature type="region of interest" description="Disordered" evidence="2">
    <location>
        <begin position="58"/>
        <end position="93"/>
    </location>
</feature>
<dbReference type="Proteomes" id="UP001174677">
    <property type="component" value="Chromosome 2"/>
</dbReference>
<evidence type="ECO:0000313" key="5">
    <source>
        <dbReference type="Proteomes" id="UP001174677"/>
    </source>
</evidence>
<name>A0ABQ9N3F2_HEVBR</name>
<evidence type="ECO:0000256" key="1">
    <source>
        <dbReference type="PROSITE-ProRule" id="PRU00047"/>
    </source>
</evidence>
<dbReference type="InterPro" id="IPR001878">
    <property type="entry name" value="Znf_CCHC"/>
</dbReference>
<feature type="compositionally biased region" description="Polar residues" evidence="2">
    <location>
        <begin position="62"/>
        <end position="71"/>
    </location>
</feature>
<keyword evidence="1" id="KW-0862">Zinc</keyword>
<feature type="domain" description="CCHC-type" evidence="3">
    <location>
        <begin position="45"/>
        <end position="60"/>
    </location>
</feature>
<accession>A0ABQ9N3F2</accession>
<organism evidence="4 5">
    <name type="scientific">Hevea brasiliensis</name>
    <name type="common">Para rubber tree</name>
    <name type="synonym">Siphonia brasiliensis</name>
    <dbReference type="NCBI Taxonomy" id="3981"/>
    <lineage>
        <taxon>Eukaryota</taxon>
        <taxon>Viridiplantae</taxon>
        <taxon>Streptophyta</taxon>
        <taxon>Embryophyta</taxon>
        <taxon>Tracheophyta</taxon>
        <taxon>Spermatophyta</taxon>
        <taxon>Magnoliopsida</taxon>
        <taxon>eudicotyledons</taxon>
        <taxon>Gunneridae</taxon>
        <taxon>Pentapetalae</taxon>
        <taxon>rosids</taxon>
        <taxon>fabids</taxon>
        <taxon>Malpighiales</taxon>
        <taxon>Euphorbiaceae</taxon>
        <taxon>Crotonoideae</taxon>
        <taxon>Micrandreae</taxon>
        <taxon>Hevea</taxon>
    </lineage>
</organism>
<evidence type="ECO:0000256" key="2">
    <source>
        <dbReference type="SAM" id="MobiDB-lite"/>
    </source>
</evidence>
<gene>
    <name evidence="4" type="ORF">P3X46_002553</name>
</gene>
<proteinExistence type="predicted"/>
<feature type="non-terminal residue" evidence="4">
    <location>
        <position position="1"/>
    </location>
</feature>
<dbReference type="PROSITE" id="PS50158">
    <property type="entry name" value="ZF_CCHC"/>
    <property type="match status" value="1"/>
</dbReference>